<gene>
    <name evidence="2" type="ORF">QPX34_01350</name>
</gene>
<dbReference type="RefSeq" id="WP_284612429.1">
    <property type="nucleotide sequence ID" value="NZ_JASNUO010000001.1"/>
</dbReference>
<organism evidence="2 3">
    <name type="scientific">Corynebacterium accolens</name>
    <dbReference type="NCBI Taxonomy" id="38284"/>
    <lineage>
        <taxon>Bacteria</taxon>
        <taxon>Bacillati</taxon>
        <taxon>Actinomycetota</taxon>
        <taxon>Actinomycetes</taxon>
        <taxon>Mycobacteriales</taxon>
        <taxon>Corynebacteriaceae</taxon>
        <taxon>Corynebacterium</taxon>
    </lineage>
</organism>
<name>A0ABT7FMM4_9CORY</name>
<dbReference type="Proteomes" id="UP001239414">
    <property type="component" value="Unassembled WGS sequence"/>
</dbReference>
<reference evidence="2 3" key="1">
    <citation type="submission" date="2023-05" db="EMBL/GenBank/DDBJ databases">
        <title>Metabolic capabilities are highly conserved among human nasal-associated Corynebacterium species in pangenomic analyses.</title>
        <authorList>
            <person name="Tran T.H."/>
            <person name="Roberts A.Q."/>
            <person name="Escapa I.F."/>
            <person name="Gao W."/>
            <person name="Conlan S."/>
            <person name="Kong H."/>
            <person name="Segre J.A."/>
            <person name="Kelly M.S."/>
            <person name="Lemon K.P."/>
        </authorList>
    </citation>
    <scope>NUCLEOTIDE SEQUENCE [LARGE SCALE GENOMIC DNA]</scope>
    <source>
        <strain evidence="2 3">KPL3802</strain>
    </source>
</reference>
<dbReference type="Pfam" id="PF13338">
    <property type="entry name" value="AbiEi_4"/>
    <property type="match status" value="1"/>
</dbReference>
<evidence type="ECO:0000313" key="3">
    <source>
        <dbReference type="Proteomes" id="UP001239414"/>
    </source>
</evidence>
<evidence type="ECO:0000313" key="2">
    <source>
        <dbReference type="EMBL" id="MDK4246672.1"/>
    </source>
</evidence>
<accession>A0ABT7FMM4</accession>
<feature type="domain" description="AbiEi antitoxin N-terminal" evidence="1">
    <location>
        <begin position="9"/>
        <end position="56"/>
    </location>
</feature>
<keyword evidence="3" id="KW-1185">Reference proteome</keyword>
<sequence>MKAVEILAQLESLAANQWGIITTAQAQREGISRLHINRLAGSGILTRARRGIYLLPSVQLGPLTDIREAWISLEPNLFAVERIDADNKIVVSHESAALIHSIGDLIPNTQTFSASLRKQTSQNDIHIYDDREIGVGDIENIDGLPVTSVEKTVEDLASQIMEFNYLATLVVDSLRKEGVRLKSLAKRLEPVSAAYGFNSGNDLLAACWEEAGTDEDNEELRDRFVISAGTGVETRSLRDSR</sequence>
<dbReference type="EMBL" id="JASNUO010000001">
    <property type="protein sequence ID" value="MDK4246672.1"/>
    <property type="molecule type" value="Genomic_DNA"/>
</dbReference>
<protein>
    <submittedName>
        <fullName evidence="2">Type IV toxin-antitoxin system AbiEi family antitoxin domain-containing protein</fullName>
    </submittedName>
</protein>
<evidence type="ECO:0000259" key="1">
    <source>
        <dbReference type="Pfam" id="PF13338"/>
    </source>
</evidence>
<dbReference type="InterPro" id="IPR025159">
    <property type="entry name" value="AbiEi_N"/>
</dbReference>
<comment type="caution">
    <text evidence="2">The sequence shown here is derived from an EMBL/GenBank/DDBJ whole genome shotgun (WGS) entry which is preliminary data.</text>
</comment>
<proteinExistence type="predicted"/>